<reference evidence="1" key="1">
    <citation type="submission" date="2022-07" db="EMBL/GenBank/DDBJ databases">
        <title>Genome Sequence of Lecanicillium saksenae.</title>
        <authorList>
            <person name="Buettner E."/>
        </authorList>
    </citation>
    <scope>NUCLEOTIDE SEQUENCE</scope>
    <source>
        <strain evidence="1">VT-O1</strain>
    </source>
</reference>
<dbReference type="EMBL" id="JANAKD010001291">
    <property type="protein sequence ID" value="KAJ3481082.1"/>
    <property type="molecule type" value="Genomic_DNA"/>
</dbReference>
<sequence>MSPRITRSSARQAASQVAQTSAAPNATKHTSESADPSTPSNTSLPPPRKRKASTGSKPPATVSRPSSSGRRSKRQKIPEDATTTLPPSANTKAPSKVLRKGKTSAIMDGSSDHTAPKETTHDHSPSNSVNRGGSRSKKSAHSPPDIHDEQSPLSRRSKRLAAEADEDTVMGGTDNGGDKDIESAQQASTKQANDVNDSEDDDHDDDQDEHHDDDDDEDDDDDDENDRDNAFGDDSDPFGAFGAAGLSNTLRALTGMMSGLTARLRELLNNLREDDLSIQVIALQELSELLLVSNEDNLAGHFSPDAFVRELVQLMNKEESPEVMLLACRCLANLMEALPASVANVVYGNAVPVLCQKLLEISFIDLAEQSLSTLEKISVEYPASIVREGGLTACLSYLDFFATSTQRTAVTIAANCCRNIPDDSFPVVRDVMPILLNVLNSNDQRVVEQASLCVSGIVESFKHQPSKLEELVSVDLLRAVLRLLVPGTTNLIGSSIHTQFLRVLAFTARASPRLSAELFRLQVVETLYQILTGVSPPSGTEDVASKLDSVVIMQALIHRPREQIIETLNVICELLPGLPKNADPLYGDFVEFHGVVPEPPANTDDAQQSPNEKRLALLNNCKDEVRRFALIIFPTLTDVFSSTVNLNVRQKVLQAQIKMLSNLDEKILEEALVPVPYASFLASILSQQDHPSLVMLGLQATELLLSRLDRIYRYQLYREGVILEIEKLSTQVPEESAEDLDKNGNGRESSPTSDDEDDEADEDEDHDDEDEGEDDEDNVQVDPAQEHAEPETAEPEDEEDEEHENQDQDDNAGDESPVSSGSSSSSEAAPPPRRYLSDSRATKIRISEVAKKFLASHENENHGRDMKAKASLIMDDLIKLADELEAFYLRRTATDLSPSAGKLLFSRLAAQFDTDVLESVTSAELLSSGLVRSLVGVLSNPDEELARLAQSTFLEVFMGKSMKSKPKTATAESPVTPFSMMIHKLQDLLSRSEHYEVVTVHHNTFDGNRTSPASMLGKQIRLRLVADDDSNIPRPRLSAASHQPFRTPTRR</sequence>
<evidence type="ECO:0000313" key="1">
    <source>
        <dbReference type="EMBL" id="KAJ3481082.1"/>
    </source>
</evidence>
<gene>
    <name evidence="1" type="ORF">NLG97_g7911</name>
</gene>
<protein>
    <submittedName>
        <fullName evidence="1">Uncharacterized protein</fullName>
    </submittedName>
</protein>
<proteinExistence type="predicted"/>
<accession>A0ACC1QKI4</accession>
<organism evidence="1 2">
    <name type="scientific">Lecanicillium saksenae</name>
    <dbReference type="NCBI Taxonomy" id="468837"/>
    <lineage>
        <taxon>Eukaryota</taxon>
        <taxon>Fungi</taxon>
        <taxon>Dikarya</taxon>
        <taxon>Ascomycota</taxon>
        <taxon>Pezizomycotina</taxon>
        <taxon>Sordariomycetes</taxon>
        <taxon>Hypocreomycetidae</taxon>
        <taxon>Hypocreales</taxon>
        <taxon>Cordycipitaceae</taxon>
        <taxon>Lecanicillium</taxon>
    </lineage>
</organism>
<evidence type="ECO:0000313" key="2">
    <source>
        <dbReference type="Proteomes" id="UP001148737"/>
    </source>
</evidence>
<name>A0ACC1QKI4_9HYPO</name>
<keyword evidence="2" id="KW-1185">Reference proteome</keyword>
<dbReference type="Proteomes" id="UP001148737">
    <property type="component" value="Unassembled WGS sequence"/>
</dbReference>
<comment type="caution">
    <text evidence="1">The sequence shown here is derived from an EMBL/GenBank/DDBJ whole genome shotgun (WGS) entry which is preliminary data.</text>
</comment>